<dbReference type="PANTHER" id="PTHR37305">
    <property type="entry name" value="INTEGRAL MEMBRANE PROTEIN-RELATED"/>
    <property type="match status" value="1"/>
</dbReference>
<feature type="transmembrane region" description="Helical" evidence="1">
    <location>
        <begin position="171"/>
        <end position="188"/>
    </location>
</feature>
<keyword evidence="1" id="KW-0472">Membrane</keyword>
<dbReference type="Proteomes" id="UP001211173">
    <property type="component" value="Unassembled WGS sequence"/>
</dbReference>
<dbReference type="Pfam" id="PF12730">
    <property type="entry name" value="ABC2_membrane_4"/>
    <property type="match status" value="1"/>
</dbReference>
<name>A0AAW6CQY1_FLAPL</name>
<evidence type="ECO:0000256" key="1">
    <source>
        <dbReference type="SAM" id="Phobius"/>
    </source>
</evidence>
<feature type="transmembrane region" description="Helical" evidence="1">
    <location>
        <begin position="59"/>
        <end position="81"/>
    </location>
</feature>
<comment type="caution">
    <text evidence="2">The sequence shown here is derived from an EMBL/GenBank/DDBJ whole genome shotgun (WGS) entry which is preliminary data.</text>
</comment>
<sequence>MRALLDLLRCEFAKLRRKPLFFAAAAVSALLPLGCALFLPDFQEFTSGAEAVDGMMSTLFQMSAYLLLMPALVVLASNLLFEEQDNDTLKNLMTVPVSKPALAMAKMALLFLFAVAFMAVGGLVILLIVLAAGWEPVGFLRLFFVGVGQGIMMWAGALPCILLVVLLNRSYIISVIVTFFYTAVNYIFGLSEAFTTQPFGLNLGTLLPGPLTFRWYFQYLDFSNASAEMLGLLERVSPYFVTTAQAFLVTGAEAVVFLALIALVYKRQGV</sequence>
<dbReference type="EMBL" id="JAQLWV010000042">
    <property type="protein sequence ID" value="MDB7935339.1"/>
    <property type="molecule type" value="Genomic_DNA"/>
</dbReference>
<feature type="transmembrane region" description="Helical" evidence="1">
    <location>
        <begin position="239"/>
        <end position="265"/>
    </location>
</feature>
<feature type="transmembrane region" description="Helical" evidence="1">
    <location>
        <begin position="20"/>
        <end position="39"/>
    </location>
</feature>
<protein>
    <submittedName>
        <fullName evidence="2">ABC transporter permease</fullName>
    </submittedName>
</protein>
<gene>
    <name evidence="2" type="ORF">PNE06_19825</name>
</gene>
<feature type="transmembrane region" description="Helical" evidence="1">
    <location>
        <begin position="140"/>
        <end position="164"/>
    </location>
</feature>
<keyword evidence="1" id="KW-0812">Transmembrane</keyword>
<feature type="transmembrane region" description="Helical" evidence="1">
    <location>
        <begin position="108"/>
        <end position="134"/>
    </location>
</feature>
<dbReference type="PANTHER" id="PTHR37305:SF1">
    <property type="entry name" value="MEMBRANE PROTEIN"/>
    <property type="match status" value="1"/>
</dbReference>
<dbReference type="RefSeq" id="WP_226916805.1">
    <property type="nucleotide sequence ID" value="NZ_BAABXT010000001.1"/>
</dbReference>
<keyword evidence="1" id="KW-1133">Transmembrane helix</keyword>
<evidence type="ECO:0000313" key="3">
    <source>
        <dbReference type="Proteomes" id="UP001211173"/>
    </source>
</evidence>
<organism evidence="2 3">
    <name type="scientific">Flavonifractor plautii</name>
    <name type="common">Fusobacterium plautii</name>
    <dbReference type="NCBI Taxonomy" id="292800"/>
    <lineage>
        <taxon>Bacteria</taxon>
        <taxon>Bacillati</taxon>
        <taxon>Bacillota</taxon>
        <taxon>Clostridia</taxon>
        <taxon>Eubacteriales</taxon>
        <taxon>Oscillospiraceae</taxon>
        <taxon>Flavonifractor</taxon>
    </lineage>
</organism>
<accession>A0AAW6CQY1</accession>
<proteinExistence type="predicted"/>
<dbReference type="AlphaFoldDB" id="A0AAW6CQY1"/>
<reference evidence="2" key="1">
    <citation type="submission" date="2023-01" db="EMBL/GenBank/DDBJ databases">
        <title>Human gut microbiome strain richness.</title>
        <authorList>
            <person name="Chen-Liaw A."/>
        </authorList>
    </citation>
    <scope>NUCLEOTIDE SEQUENCE</scope>
    <source>
        <strain evidence="2">1001287st1_F4_1001285I_161205</strain>
    </source>
</reference>
<evidence type="ECO:0000313" key="2">
    <source>
        <dbReference type="EMBL" id="MDB7935339.1"/>
    </source>
</evidence>